<dbReference type="Gene3D" id="3.90.228.10">
    <property type="match status" value="1"/>
</dbReference>
<dbReference type="RefSeq" id="XP_069232345.1">
    <property type="nucleotide sequence ID" value="XM_069370615.1"/>
</dbReference>
<dbReference type="EMBL" id="JAAQHG020000005">
    <property type="protein sequence ID" value="KAL1589240.1"/>
    <property type="molecule type" value="Genomic_DNA"/>
</dbReference>
<protein>
    <recommendedName>
        <fullName evidence="4">PARP catalytic domain-containing protein</fullName>
    </recommendedName>
</protein>
<name>A0AB34L0X3_9PEZI</name>
<gene>
    <name evidence="2" type="ORF">WHR41_02009</name>
</gene>
<feature type="region of interest" description="Disordered" evidence="1">
    <location>
        <begin position="391"/>
        <end position="419"/>
    </location>
</feature>
<dbReference type="GeneID" id="96003453"/>
<feature type="compositionally biased region" description="Basic and acidic residues" evidence="1">
    <location>
        <begin position="399"/>
        <end position="409"/>
    </location>
</feature>
<accession>A0AB34L0X3</accession>
<evidence type="ECO:0000256" key="1">
    <source>
        <dbReference type="SAM" id="MobiDB-lite"/>
    </source>
</evidence>
<evidence type="ECO:0000313" key="2">
    <source>
        <dbReference type="EMBL" id="KAL1589240.1"/>
    </source>
</evidence>
<dbReference type="SUPFAM" id="SSF56399">
    <property type="entry name" value="ADP-ribosylation"/>
    <property type="match status" value="1"/>
</dbReference>
<evidence type="ECO:0000313" key="3">
    <source>
        <dbReference type="Proteomes" id="UP000803884"/>
    </source>
</evidence>
<evidence type="ECO:0008006" key="4">
    <source>
        <dbReference type="Google" id="ProtNLM"/>
    </source>
</evidence>
<keyword evidence="3" id="KW-1185">Reference proteome</keyword>
<sequence length="504" mass="56592">MAFRLLFEDVNNLLKTHMPPDIDWKIGQGGCDIKLRGLIVKVRIHKGISVAANSDTMPRKRLDPLRVALRDILTAARKGSTCSGIGFGVMLLQMAEEALWHIQDWSRSQQKPSSKSKNSQSEQNAGWDATLGDWQSVLSNPHGVNLLTVNDTAKFLLGKSISNILADLPRYLRVLHVEAVFRNDLVAKFTRKRMEMRNHLATLSAGELRQCVNTRLLHPKSHNSVEDLANILSTPRVTFHGAPRQFMHSIVRYGFVVPGQRIGKTNKENETLCGASFGVGIYSSPSIEFASTYARDCSNGERGWRNPADVPGLRMVVCATLMGRPFRVSRDQARRKTGLMHDQADSHVNWDQNEYIVFDSAQIIPCYVLHLDYGSDLARRYFDAIANAQGSSFPAQQKSKPEPEAKSEPDNSPGAKQAKKEALQAAAAKWFPYGFGPATGTNFVVEEIGETSDDEEEYGEFQEERVELENPYAQYNPFADEKKSWFDEFQTARTTKKEVKIELR</sequence>
<dbReference type="AlphaFoldDB" id="A0AB34L0X3"/>
<comment type="caution">
    <text evidence="2">The sequence shown here is derived from an EMBL/GenBank/DDBJ whole genome shotgun (WGS) entry which is preliminary data.</text>
</comment>
<reference evidence="2 3" key="1">
    <citation type="journal article" date="2020" name="Microbiol. Resour. Announc.">
        <title>Draft Genome Sequence of a Cladosporium Species Isolated from the Mesophotic Ascidian Didemnum maculosum.</title>
        <authorList>
            <person name="Gioti A."/>
            <person name="Siaperas R."/>
            <person name="Nikolaivits E."/>
            <person name="Le Goff G."/>
            <person name="Ouazzani J."/>
            <person name="Kotoulas G."/>
            <person name="Topakas E."/>
        </authorList>
    </citation>
    <scope>NUCLEOTIDE SEQUENCE [LARGE SCALE GENOMIC DNA]</scope>
    <source>
        <strain evidence="2 3">TM138-S3</strain>
    </source>
</reference>
<organism evidence="2 3">
    <name type="scientific">Cladosporium halotolerans</name>
    <dbReference type="NCBI Taxonomy" id="1052096"/>
    <lineage>
        <taxon>Eukaryota</taxon>
        <taxon>Fungi</taxon>
        <taxon>Dikarya</taxon>
        <taxon>Ascomycota</taxon>
        <taxon>Pezizomycotina</taxon>
        <taxon>Dothideomycetes</taxon>
        <taxon>Dothideomycetidae</taxon>
        <taxon>Cladosporiales</taxon>
        <taxon>Cladosporiaceae</taxon>
        <taxon>Cladosporium</taxon>
    </lineage>
</organism>
<proteinExistence type="predicted"/>
<dbReference type="Proteomes" id="UP000803884">
    <property type="component" value="Unassembled WGS sequence"/>
</dbReference>